<evidence type="ECO:0000313" key="2">
    <source>
        <dbReference type="EMBL" id="KAH3816965.1"/>
    </source>
</evidence>
<name>A0A9D4JLY6_DREPO</name>
<dbReference type="EMBL" id="JAIWYP010000005">
    <property type="protein sequence ID" value="KAH3816965.1"/>
    <property type="molecule type" value="Genomic_DNA"/>
</dbReference>
<evidence type="ECO:0000313" key="3">
    <source>
        <dbReference type="Proteomes" id="UP000828390"/>
    </source>
</evidence>
<keyword evidence="3" id="KW-1185">Reference proteome</keyword>
<feature type="compositionally biased region" description="Low complexity" evidence="1">
    <location>
        <begin position="13"/>
        <end position="22"/>
    </location>
</feature>
<protein>
    <submittedName>
        <fullName evidence="2">Uncharacterized protein</fullName>
    </submittedName>
</protein>
<sequence>MMSGYQPQVKGDSSAGASSSRAARYAPYSTSHFLSFRHKTLQESTGSKRDTDDL</sequence>
<gene>
    <name evidence="2" type="ORF">DPMN_118490</name>
</gene>
<organism evidence="2 3">
    <name type="scientific">Dreissena polymorpha</name>
    <name type="common">Zebra mussel</name>
    <name type="synonym">Mytilus polymorpha</name>
    <dbReference type="NCBI Taxonomy" id="45954"/>
    <lineage>
        <taxon>Eukaryota</taxon>
        <taxon>Metazoa</taxon>
        <taxon>Spiralia</taxon>
        <taxon>Lophotrochozoa</taxon>
        <taxon>Mollusca</taxon>
        <taxon>Bivalvia</taxon>
        <taxon>Autobranchia</taxon>
        <taxon>Heteroconchia</taxon>
        <taxon>Euheterodonta</taxon>
        <taxon>Imparidentia</taxon>
        <taxon>Neoheterodontei</taxon>
        <taxon>Myida</taxon>
        <taxon>Dreissenoidea</taxon>
        <taxon>Dreissenidae</taxon>
        <taxon>Dreissena</taxon>
    </lineage>
</organism>
<reference evidence="2" key="2">
    <citation type="submission" date="2020-11" db="EMBL/GenBank/DDBJ databases">
        <authorList>
            <person name="McCartney M.A."/>
            <person name="Auch B."/>
            <person name="Kono T."/>
            <person name="Mallez S."/>
            <person name="Becker A."/>
            <person name="Gohl D.M."/>
            <person name="Silverstein K.A.T."/>
            <person name="Koren S."/>
            <person name="Bechman K.B."/>
            <person name="Herman A."/>
            <person name="Abrahante J.E."/>
            <person name="Garbe J."/>
        </authorList>
    </citation>
    <scope>NUCLEOTIDE SEQUENCE</scope>
    <source>
        <strain evidence="2">Duluth1</strain>
        <tissue evidence="2">Whole animal</tissue>
    </source>
</reference>
<dbReference type="AlphaFoldDB" id="A0A9D4JLY6"/>
<comment type="caution">
    <text evidence="2">The sequence shown here is derived from an EMBL/GenBank/DDBJ whole genome shotgun (WGS) entry which is preliminary data.</text>
</comment>
<feature type="region of interest" description="Disordered" evidence="1">
    <location>
        <begin position="1"/>
        <end position="22"/>
    </location>
</feature>
<dbReference type="Proteomes" id="UP000828390">
    <property type="component" value="Unassembled WGS sequence"/>
</dbReference>
<evidence type="ECO:0000256" key="1">
    <source>
        <dbReference type="SAM" id="MobiDB-lite"/>
    </source>
</evidence>
<reference evidence="2" key="1">
    <citation type="journal article" date="2019" name="bioRxiv">
        <title>The Genome of the Zebra Mussel, Dreissena polymorpha: A Resource for Invasive Species Research.</title>
        <authorList>
            <person name="McCartney M.A."/>
            <person name="Auch B."/>
            <person name="Kono T."/>
            <person name="Mallez S."/>
            <person name="Zhang Y."/>
            <person name="Obille A."/>
            <person name="Becker A."/>
            <person name="Abrahante J.E."/>
            <person name="Garbe J."/>
            <person name="Badalamenti J.P."/>
            <person name="Herman A."/>
            <person name="Mangelson H."/>
            <person name="Liachko I."/>
            <person name="Sullivan S."/>
            <person name="Sone E.D."/>
            <person name="Koren S."/>
            <person name="Silverstein K.A.T."/>
            <person name="Beckman K.B."/>
            <person name="Gohl D.M."/>
        </authorList>
    </citation>
    <scope>NUCLEOTIDE SEQUENCE</scope>
    <source>
        <strain evidence="2">Duluth1</strain>
        <tissue evidence="2">Whole animal</tissue>
    </source>
</reference>
<accession>A0A9D4JLY6</accession>
<proteinExistence type="predicted"/>